<organism evidence="2 3">
    <name type="scientific">Synaphobranchus kaupii</name>
    <name type="common">Kaup's arrowtooth eel</name>
    <dbReference type="NCBI Taxonomy" id="118154"/>
    <lineage>
        <taxon>Eukaryota</taxon>
        <taxon>Metazoa</taxon>
        <taxon>Chordata</taxon>
        <taxon>Craniata</taxon>
        <taxon>Vertebrata</taxon>
        <taxon>Euteleostomi</taxon>
        <taxon>Actinopterygii</taxon>
        <taxon>Neopterygii</taxon>
        <taxon>Teleostei</taxon>
        <taxon>Anguilliformes</taxon>
        <taxon>Synaphobranchidae</taxon>
        <taxon>Synaphobranchus</taxon>
    </lineage>
</organism>
<comment type="caution">
    <text evidence="2">The sequence shown here is derived from an EMBL/GenBank/DDBJ whole genome shotgun (WGS) entry which is preliminary data.</text>
</comment>
<dbReference type="EMBL" id="JAINUF010000020">
    <property type="protein sequence ID" value="KAJ8336149.1"/>
    <property type="molecule type" value="Genomic_DNA"/>
</dbReference>
<dbReference type="AlphaFoldDB" id="A0A9Q1IDZ6"/>
<proteinExistence type="predicted"/>
<accession>A0A9Q1IDZ6</accession>
<evidence type="ECO:0000313" key="2">
    <source>
        <dbReference type="EMBL" id="KAJ8336149.1"/>
    </source>
</evidence>
<keyword evidence="3" id="KW-1185">Reference proteome</keyword>
<sequence>MGTVSVTRRVAVLESERGAVGQIERKNKRRVQPATGGNPSLSLHGCDPSKVAMTPGGTHSSVTSDTLAHVTSVTYNKLPPRPVTLAAHGGSYPSAPPCGPGVLDPAVRRCNSRARAATLASYETSAAPFQSRAKVRHAPAIPASACVPTTSTTKNTYGCFRA</sequence>
<gene>
    <name evidence="2" type="ORF">SKAU_G00394920</name>
</gene>
<reference evidence="2" key="1">
    <citation type="journal article" date="2023" name="Science">
        <title>Genome structures resolve the early diversification of teleost fishes.</title>
        <authorList>
            <person name="Parey E."/>
            <person name="Louis A."/>
            <person name="Montfort J."/>
            <person name="Bouchez O."/>
            <person name="Roques C."/>
            <person name="Iampietro C."/>
            <person name="Lluch J."/>
            <person name="Castinel A."/>
            <person name="Donnadieu C."/>
            <person name="Desvignes T."/>
            <person name="Floi Bucao C."/>
            <person name="Jouanno E."/>
            <person name="Wen M."/>
            <person name="Mejri S."/>
            <person name="Dirks R."/>
            <person name="Jansen H."/>
            <person name="Henkel C."/>
            <person name="Chen W.J."/>
            <person name="Zahm M."/>
            <person name="Cabau C."/>
            <person name="Klopp C."/>
            <person name="Thompson A.W."/>
            <person name="Robinson-Rechavi M."/>
            <person name="Braasch I."/>
            <person name="Lecointre G."/>
            <person name="Bobe J."/>
            <person name="Postlethwait J.H."/>
            <person name="Berthelot C."/>
            <person name="Roest Crollius H."/>
            <person name="Guiguen Y."/>
        </authorList>
    </citation>
    <scope>NUCLEOTIDE SEQUENCE</scope>
    <source>
        <strain evidence="2">WJC10195</strain>
    </source>
</reference>
<evidence type="ECO:0000313" key="3">
    <source>
        <dbReference type="Proteomes" id="UP001152622"/>
    </source>
</evidence>
<protein>
    <submittedName>
        <fullName evidence="2">Uncharacterized protein</fullName>
    </submittedName>
</protein>
<feature type="region of interest" description="Disordered" evidence="1">
    <location>
        <begin position="27"/>
        <end position="63"/>
    </location>
</feature>
<dbReference type="Proteomes" id="UP001152622">
    <property type="component" value="Chromosome 20"/>
</dbReference>
<name>A0A9Q1IDZ6_SYNKA</name>
<evidence type="ECO:0000256" key="1">
    <source>
        <dbReference type="SAM" id="MobiDB-lite"/>
    </source>
</evidence>